<dbReference type="Gene3D" id="2.60.40.10">
    <property type="entry name" value="Immunoglobulins"/>
    <property type="match status" value="2"/>
</dbReference>
<accession>A0A495XKE7</accession>
<sequence length="770" mass="84228">MSHERPTVAEVRSSIEATGAAWQAGTTPLTDLSLEEKLLHLGYEPGPNQPSLAERERMAVVNLTSRALTTPALADRLDLRDVGGSNFITPVKDQGPCGSCVAFGTIAAIEGTLRMALRNPDLDVDYSEAHLFYCHARREGRTCDGPSKGWWVDRALDAVKRSGVADERCYPYVPGDQSCANLCGNSNARLTFIRGWRRYVTPASMKAWLSNTGPLIACFSVYADFQDCYHGGVYRHVAGELRGGHCVCVVGYDDIGKYWICKNSWGPNFGEQGFFRIAYGECGIDAEMWTVEGVRSPSPAHAAEFVSQSLPTSVAAGQTHRVRITMRNTGIQAWTPERQYRLGAQNPQDNMTWGLGRVPVPGTVAPWQEADFVFDLTVPKDLPAHIQWRMLQEGVEWFGDHTPDVVPAQAGTVVRYGTVCKVRHDLSGRSLHSHAHRYRHPKSSRQQQVTCYAGADANDLWRLKGPHGQPDDIRAGQPVQHGDVVRLEHVLTGRNLHSHCGFPSPVTGQQEVTCFGEKGVGDGNDNWRVEVEGGGIWEAGKKVRLVHLPTEHALHSHLGHAHPEWTLGQQEVTAFRGRDGNDLWHASDFLPRDAQFVTQSVPAAVVAGQHHDMTVTMRNVGSETWRPGVIRLGSQSPQDNLHWGLGRVELPAPVPPGGIATFTFRVTAPAKIGNAHFQWRMVQDGVEWFGDHTPQTVVQVHSTAGPTTVPDVIGLSRTAAAAKIRDAELVPVFGGATGSATEVVRQTPTGGTTAPRGSRVELRMARVDVT</sequence>
<dbReference type="GO" id="GO:0008234">
    <property type="term" value="F:cysteine-type peptidase activity"/>
    <property type="evidence" value="ECO:0007669"/>
    <property type="project" value="InterPro"/>
</dbReference>
<dbReference type="InterPro" id="IPR016093">
    <property type="entry name" value="MIR_motif"/>
</dbReference>
<evidence type="ECO:0000259" key="5">
    <source>
        <dbReference type="PROSITE" id="PS51178"/>
    </source>
</evidence>
<evidence type="ECO:0000256" key="3">
    <source>
        <dbReference type="ARBA" id="ARBA00023157"/>
    </source>
</evidence>
<dbReference type="SMART" id="SM00472">
    <property type="entry name" value="MIR"/>
    <property type="match status" value="3"/>
</dbReference>
<evidence type="ECO:0000313" key="7">
    <source>
        <dbReference type="Proteomes" id="UP000272729"/>
    </source>
</evidence>
<dbReference type="PANTHER" id="PTHR46809">
    <property type="entry name" value="STROMAL CELL-DERIVED FACTOR 2-LIKE PROTEIN"/>
    <property type="match status" value="1"/>
</dbReference>
<feature type="domain" description="MIR" evidence="4">
    <location>
        <begin position="476"/>
        <end position="532"/>
    </location>
</feature>
<dbReference type="Gene3D" id="2.80.10.50">
    <property type="match status" value="1"/>
</dbReference>
<dbReference type="InterPro" id="IPR036300">
    <property type="entry name" value="MIR_dom_sf"/>
</dbReference>
<feature type="domain" description="MIR" evidence="4">
    <location>
        <begin position="534"/>
        <end position="589"/>
    </location>
</feature>
<evidence type="ECO:0000259" key="4">
    <source>
        <dbReference type="PROSITE" id="PS50919"/>
    </source>
</evidence>
<dbReference type="InterPro" id="IPR005543">
    <property type="entry name" value="PASTA_dom"/>
</dbReference>
<dbReference type="InterPro" id="IPR000668">
    <property type="entry name" value="Peptidase_C1A_C"/>
</dbReference>
<protein>
    <submittedName>
        <fullName evidence="6">PASTA domain-containing protein</fullName>
    </submittedName>
</protein>
<dbReference type="Pfam" id="PF03793">
    <property type="entry name" value="PASTA"/>
    <property type="match status" value="1"/>
</dbReference>
<evidence type="ECO:0000256" key="1">
    <source>
        <dbReference type="ARBA" id="ARBA00022729"/>
    </source>
</evidence>
<dbReference type="PROSITE" id="PS00640">
    <property type="entry name" value="THIOL_PROTEASE_ASN"/>
    <property type="match status" value="1"/>
</dbReference>
<dbReference type="InterPro" id="IPR039417">
    <property type="entry name" value="Peptidase_C1A_papain-like"/>
</dbReference>
<dbReference type="Pfam" id="PF00112">
    <property type="entry name" value="Peptidase_C1"/>
    <property type="match status" value="1"/>
</dbReference>
<dbReference type="GO" id="GO:0005975">
    <property type="term" value="P:carbohydrate metabolic process"/>
    <property type="evidence" value="ECO:0007669"/>
    <property type="project" value="UniProtKB-ARBA"/>
</dbReference>
<dbReference type="InterPro" id="IPR038765">
    <property type="entry name" value="Papain-like_cys_pep_sf"/>
</dbReference>
<dbReference type="CDD" id="cd02248">
    <property type="entry name" value="Peptidase_C1A"/>
    <property type="match status" value="1"/>
</dbReference>
<keyword evidence="7" id="KW-1185">Reference proteome</keyword>
<keyword evidence="1" id="KW-0732">Signal</keyword>
<dbReference type="SMART" id="SM00645">
    <property type="entry name" value="Pept_C1"/>
    <property type="match status" value="1"/>
</dbReference>
<dbReference type="OrthoDB" id="5289073at2"/>
<dbReference type="EMBL" id="RBXR01000001">
    <property type="protein sequence ID" value="RKT74362.1"/>
    <property type="molecule type" value="Genomic_DNA"/>
</dbReference>
<organism evidence="6 7">
    <name type="scientific">Saccharothrix variisporea</name>
    <dbReference type="NCBI Taxonomy" id="543527"/>
    <lineage>
        <taxon>Bacteria</taxon>
        <taxon>Bacillati</taxon>
        <taxon>Actinomycetota</taxon>
        <taxon>Actinomycetes</taxon>
        <taxon>Pseudonocardiales</taxon>
        <taxon>Pseudonocardiaceae</taxon>
        <taxon>Saccharothrix</taxon>
    </lineage>
</organism>
<dbReference type="GO" id="GO:0006508">
    <property type="term" value="P:proteolysis"/>
    <property type="evidence" value="ECO:0007669"/>
    <property type="project" value="InterPro"/>
</dbReference>
<dbReference type="SMART" id="SM00740">
    <property type="entry name" value="PASTA"/>
    <property type="match status" value="1"/>
</dbReference>
<dbReference type="InterPro" id="IPR025660">
    <property type="entry name" value="Pept_his_AS"/>
</dbReference>
<dbReference type="PROSITE" id="PS00639">
    <property type="entry name" value="THIOL_PROTEASE_HIS"/>
    <property type="match status" value="1"/>
</dbReference>
<dbReference type="SUPFAM" id="SSF54001">
    <property type="entry name" value="Cysteine proteinases"/>
    <property type="match status" value="1"/>
</dbReference>
<evidence type="ECO:0000313" key="6">
    <source>
        <dbReference type="EMBL" id="RKT74362.1"/>
    </source>
</evidence>
<dbReference type="Pfam" id="PF02815">
    <property type="entry name" value="MIR"/>
    <property type="match status" value="1"/>
</dbReference>
<keyword evidence="2" id="KW-0677">Repeat</keyword>
<dbReference type="AlphaFoldDB" id="A0A495XKE7"/>
<keyword evidence="3" id="KW-1015">Disulfide bond</keyword>
<feature type="domain" description="PASTA" evidence="5">
    <location>
        <begin position="703"/>
        <end position="766"/>
    </location>
</feature>
<dbReference type="InterPro" id="IPR025661">
    <property type="entry name" value="Pept_asp_AS"/>
</dbReference>
<comment type="caution">
    <text evidence="6">The sequence shown here is derived from an EMBL/GenBank/DDBJ whole genome shotgun (WGS) entry which is preliminary data.</text>
</comment>
<feature type="domain" description="MIR" evidence="4">
    <location>
        <begin position="411"/>
        <end position="466"/>
    </location>
</feature>
<dbReference type="CDD" id="cd06577">
    <property type="entry name" value="PASTA_pknB"/>
    <property type="match status" value="1"/>
</dbReference>
<dbReference type="SUPFAM" id="SSF82109">
    <property type="entry name" value="MIR domain"/>
    <property type="match status" value="1"/>
</dbReference>
<dbReference type="PROSITE" id="PS50919">
    <property type="entry name" value="MIR"/>
    <property type="match status" value="3"/>
</dbReference>
<dbReference type="RefSeq" id="WP_121228905.1">
    <property type="nucleotide sequence ID" value="NZ_JBIUBA010000003.1"/>
</dbReference>
<dbReference type="PANTHER" id="PTHR46809:SF2">
    <property type="entry name" value="GH21273P"/>
    <property type="match status" value="1"/>
</dbReference>
<evidence type="ECO:0000256" key="2">
    <source>
        <dbReference type="ARBA" id="ARBA00022737"/>
    </source>
</evidence>
<proteinExistence type="predicted"/>
<gene>
    <name evidence="6" type="ORF">DFJ66_7707</name>
</gene>
<dbReference type="Gene3D" id="3.90.70.10">
    <property type="entry name" value="Cysteine proteinases"/>
    <property type="match status" value="1"/>
</dbReference>
<dbReference type="Proteomes" id="UP000272729">
    <property type="component" value="Unassembled WGS sequence"/>
</dbReference>
<dbReference type="Gene3D" id="3.30.10.20">
    <property type="match status" value="1"/>
</dbReference>
<dbReference type="InterPro" id="IPR013783">
    <property type="entry name" value="Ig-like_fold"/>
</dbReference>
<name>A0A495XKE7_9PSEU</name>
<reference evidence="6 7" key="1">
    <citation type="submission" date="2018-10" db="EMBL/GenBank/DDBJ databases">
        <title>Sequencing the genomes of 1000 actinobacteria strains.</title>
        <authorList>
            <person name="Klenk H.-P."/>
        </authorList>
    </citation>
    <scope>NUCLEOTIDE SEQUENCE [LARGE SCALE GENOMIC DNA]</scope>
    <source>
        <strain evidence="6 7">DSM 43911</strain>
    </source>
</reference>
<dbReference type="PROSITE" id="PS51178">
    <property type="entry name" value="PASTA"/>
    <property type="match status" value="1"/>
</dbReference>